<dbReference type="HOGENOM" id="CLU_1620176_0_0_1"/>
<dbReference type="EMBL" id="KN836129">
    <property type="protein sequence ID" value="KIK32740.1"/>
    <property type="molecule type" value="Genomic_DNA"/>
</dbReference>
<keyword evidence="1" id="KW-0812">Transmembrane</keyword>
<proteinExistence type="predicted"/>
<feature type="transmembrane region" description="Helical" evidence="1">
    <location>
        <begin position="82"/>
        <end position="103"/>
    </location>
</feature>
<dbReference type="InParanoid" id="A0A0C9Z5L8"/>
<protein>
    <submittedName>
        <fullName evidence="2">Uncharacterized protein</fullName>
    </submittedName>
</protein>
<keyword evidence="1" id="KW-0472">Membrane</keyword>
<reference evidence="3" key="2">
    <citation type="submission" date="2015-01" db="EMBL/GenBank/DDBJ databases">
        <title>Evolutionary Origins and Diversification of the Mycorrhizal Mutualists.</title>
        <authorList>
            <consortium name="DOE Joint Genome Institute"/>
            <consortium name="Mycorrhizal Genomics Consortium"/>
            <person name="Kohler A."/>
            <person name="Kuo A."/>
            <person name="Nagy L.G."/>
            <person name="Floudas D."/>
            <person name="Copeland A."/>
            <person name="Barry K.W."/>
            <person name="Cichocki N."/>
            <person name="Veneault-Fourrey C."/>
            <person name="LaButti K."/>
            <person name="Lindquist E.A."/>
            <person name="Lipzen A."/>
            <person name="Lundell T."/>
            <person name="Morin E."/>
            <person name="Murat C."/>
            <person name="Riley R."/>
            <person name="Ohm R."/>
            <person name="Sun H."/>
            <person name="Tunlid A."/>
            <person name="Henrissat B."/>
            <person name="Grigoriev I.V."/>
            <person name="Hibbett D.S."/>
            <person name="Martin F."/>
        </authorList>
    </citation>
    <scope>NUCLEOTIDE SEQUENCE [LARGE SCALE GENOMIC DNA]</scope>
    <source>
        <strain evidence="3">UH-Slu-Lm8-n1</strain>
    </source>
</reference>
<name>A0A0C9Z5L8_9AGAM</name>
<evidence type="ECO:0000313" key="3">
    <source>
        <dbReference type="Proteomes" id="UP000054485"/>
    </source>
</evidence>
<dbReference type="AlphaFoldDB" id="A0A0C9Z5L8"/>
<evidence type="ECO:0000313" key="2">
    <source>
        <dbReference type="EMBL" id="KIK32740.1"/>
    </source>
</evidence>
<keyword evidence="3" id="KW-1185">Reference proteome</keyword>
<evidence type="ECO:0000256" key="1">
    <source>
        <dbReference type="SAM" id="Phobius"/>
    </source>
</evidence>
<accession>A0A0C9Z5L8</accession>
<keyword evidence="1" id="KW-1133">Transmembrane helix</keyword>
<organism evidence="2 3">
    <name type="scientific">Suillus luteus UH-Slu-Lm8-n1</name>
    <dbReference type="NCBI Taxonomy" id="930992"/>
    <lineage>
        <taxon>Eukaryota</taxon>
        <taxon>Fungi</taxon>
        <taxon>Dikarya</taxon>
        <taxon>Basidiomycota</taxon>
        <taxon>Agaricomycotina</taxon>
        <taxon>Agaricomycetes</taxon>
        <taxon>Agaricomycetidae</taxon>
        <taxon>Boletales</taxon>
        <taxon>Suillineae</taxon>
        <taxon>Suillaceae</taxon>
        <taxon>Suillus</taxon>
    </lineage>
</organism>
<reference evidence="2 3" key="1">
    <citation type="submission" date="2014-04" db="EMBL/GenBank/DDBJ databases">
        <authorList>
            <consortium name="DOE Joint Genome Institute"/>
            <person name="Kuo A."/>
            <person name="Ruytinx J."/>
            <person name="Rineau F."/>
            <person name="Colpaert J."/>
            <person name="Kohler A."/>
            <person name="Nagy L.G."/>
            <person name="Floudas D."/>
            <person name="Copeland A."/>
            <person name="Barry K.W."/>
            <person name="Cichocki N."/>
            <person name="Veneault-Fourrey C."/>
            <person name="LaButti K."/>
            <person name="Lindquist E.A."/>
            <person name="Lipzen A."/>
            <person name="Lundell T."/>
            <person name="Morin E."/>
            <person name="Murat C."/>
            <person name="Sun H."/>
            <person name="Tunlid A."/>
            <person name="Henrissat B."/>
            <person name="Grigoriev I.V."/>
            <person name="Hibbett D.S."/>
            <person name="Martin F."/>
            <person name="Nordberg H.P."/>
            <person name="Cantor M.N."/>
            <person name="Hua S.X."/>
        </authorList>
    </citation>
    <scope>NUCLEOTIDE SEQUENCE [LARGE SCALE GENOMIC DNA]</scope>
    <source>
        <strain evidence="2 3">UH-Slu-Lm8-n1</strain>
    </source>
</reference>
<dbReference type="Proteomes" id="UP000054485">
    <property type="component" value="Unassembled WGS sequence"/>
</dbReference>
<gene>
    <name evidence="2" type="ORF">CY34DRAFT_755765</name>
</gene>
<sequence>MDIKLKPPACISDGDAGYVREVVHSTSASYGSIIQHSLWKHTAYALCGMGTFWRCSSGGSIWMVQALEPSEEYKAARDGMKVMAVMLLLLLVVGVQAVTRMFLSKHTCTSTIVQRVRSWRDTYRLCSLFRSRMRAIALYPSNALPESLADANCSYSKLGTWDSP</sequence>